<evidence type="ECO:0000256" key="1">
    <source>
        <dbReference type="ARBA" id="ARBA00004201"/>
    </source>
</evidence>
<keyword evidence="5" id="KW-1185">Reference proteome</keyword>
<dbReference type="InterPro" id="IPR039900">
    <property type="entry name" value="Pat1-like"/>
</dbReference>
<feature type="region of interest" description="Disordered" evidence="3">
    <location>
        <begin position="489"/>
        <end position="520"/>
    </location>
</feature>
<reference evidence="6" key="1">
    <citation type="submission" date="2017-02" db="UniProtKB">
        <authorList>
            <consortium name="WormBaseParasite"/>
        </authorList>
    </citation>
    <scope>IDENTIFICATION</scope>
</reference>
<organism evidence="6">
    <name type="scientific">Rodentolepis nana</name>
    <name type="common">Dwarf tapeworm</name>
    <name type="synonym">Hymenolepis nana</name>
    <dbReference type="NCBI Taxonomy" id="102285"/>
    <lineage>
        <taxon>Eukaryota</taxon>
        <taxon>Metazoa</taxon>
        <taxon>Spiralia</taxon>
        <taxon>Lophotrochozoa</taxon>
        <taxon>Platyhelminthes</taxon>
        <taxon>Cestoda</taxon>
        <taxon>Eucestoda</taxon>
        <taxon>Cyclophyllidea</taxon>
        <taxon>Hymenolepididae</taxon>
        <taxon>Rodentolepis</taxon>
    </lineage>
</organism>
<reference evidence="4 5" key="2">
    <citation type="submission" date="2018-11" db="EMBL/GenBank/DDBJ databases">
        <authorList>
            <consortium name="Pathogen Informatics"/>
        </authorList>
    </citation>
    <scope>NUCLEOTIDE SEQUENCE [LARGE SCALE GENOMIC DNA]</scope>
</reference>
<dbReference type="Proteomes" id="UP000278807">
    <property type="component" value="Unassembled WGS sequence"/>
</dbReference>
<accession>A0A0R3T797</accession>
<keyword evidence="2" id="KW-0963">Cytoplasm</keyword>
<gene>
    <name evidence="4" type="ORF">HNAJ_LOCUS2934</name>
</gene>
<dbReference type="GO" id="GO:0000290">
    <property type="term" value="P:deadenylation-dependent decapping of nuclear-transcribed mRNA"/>
    <property type="evidence" value="ECO:0007669"/>
    <property type="project" value="InterPro"/>
</dbReference>
<dbReference type="OrthoDB" id="74835at2759"/>
<name>A0A0R3T797_RODNA</name>
<dbReference type="GO" id="GO:0000932">
    <property type="term" value="C:P-body"/>
    <property type="evidence" value="ECO:0007669"/>
    <property type="project" value="UniProtKB-SubCell"/>
</dbReference>
<comment type="subcellular location">
    <subcellularLocation>
        <location evidence="1">Cytoplasm</location>
        <location evidence="1">P-body</location>
    </subcellularLocation>
</comment>
<dbReference type="GO" id="GO:0003723">
    <property type="term" value="F:RNA binding"/>
    <property type="evidence" value="ECO:0007669"/>
    <property type="project" value="TreeGrafter"/>
</dbReference>
<protein>
    <submittedName>
        <fullName evidence="6">mRNA decay factor PAT1 domain-containing protein</fullName>
    </submittedName>
</protein>
<dbReference type="PANTHER" id="PTHR21551:SF0">
    <property type="entry name" value="PROTEIN ASSOCIATED WITH TOPO II RELATED-1, ISOFORM A"/>
    <property type="match status" value="1"/>
</dbReference>
<evidence type="ECO:0000313" key="4">
    <source>
        <dbReference type="EMBL" id="VDN98793.1"/>
    </source>
</evidence>
<dbReference type="EMBL" id="UZAE01001584">
    <property type="protein sequence ID" value="VDN98793.1"/>
    <property type="molecule type" value="Genomic_DNA"/>
</dbReference>
<sequence>MDKDLDELNDETFGDAEIGDWEMEHEKFVLEFDAEKLPPSPRDIPKIWETTELSNFWSAGDLEVSQSYDSVLNVVESVEKLVSENELEDKVISNVPKFDHFPKSDQVTPIPPSAKLGDVWASPLSTCQPPPSTPNQFLSNNNNAAPSNDLNLLADRFGKDMSFNNQGISRDSLPKFGTTSLPWEQEKSNVFINNFGSSLQPPKPQPLLSMPMNMPEQLQNLLASQSPQFLQSLLNLHAFQQTIQRNLQQNQQFRGGLISPAPSQNFNPQQFSAPPPPPLISGSFHPHSASSSSRFQFAKPFPLNPQFQPRPQVMQQHQFSNLPLQQQVGMFNRRPMPALPPAPSMPQTNGGRLPPAKVAKLKEIFAKRIEDVQPDPFRYDLRRGPWMTPHDQIVVLGYQLRSYNCSNTYVDDYYCTVKWLRAMTRLREARLAEGVQVPQPYVFIQAPITASHLLSPDHHHRIAMRSSFIVRLVPLKGNQSGTGTVLALPTSAEKPIAPTPTNEEKAPEQPNRPDSVASTVMSSASGLYANQLGRPTKSNVKTQRIIAELSVATAIVDEAQKEHFRTEAEEVASMLKDPSEKKVALTRESEEVTAAIRQQNIEHRHVVSQRRRLTVLARIERLYTTVLSIDETNVSLARISVRNEESKHLMGHRLLLLKVLHRDLFIFKKVQSEINEEKLQRRLAIEIFEAPKGIRVFPVILRYLFPEDRSFCISEFISNYANIHLGITEGIDKYSHLLFNSFKDGIFKTVEDSSDFARSCLRVPFSSVADSPVTSTLNELLTGRLDNNVLAMFHSSFGLSLYYCLLEACLFKNVRETLILAGELLAYASRIVSILDSNLMPLPMPLDSFPRVREVDPAWIMRKDLYSAFAGLHKFGGIFRHRASEGNMAKSTPGCVQSTLPPSWTIQYSGQQPHQMFVRGLTLP</sequence>
<evidence type="ECO:0000256" key="3">
    <source>
        <dbReference type="SAM" id="MobiDB-lite"/>
    </source>
</evidence>
<dbReference type="AlphaFoldDB" id="A0A0R3T797"/>
<evidence type="ECO:0000256" key="2">
    <source>
        <dbReference type="ARBA" id="ARBA00022490"/>
    </source>
</evidence>
<proteinExistence type="predicted"/>
<dbReference type="WBParaSite" id="HNAJ_0000293501-mRNA-1">
    <property type="protein sequence ID" value="HNAJ_0000293501-mRNA-1"/>
    <property type="gene ID" value="HNAJ_0000293501"/>
</dbReference>
<evidence type="ECO:0000313" key="5">
    <source>
        <dbReference type="Proteomes" id="UP000278807"/>
    </source>
</evidence>
<evidence type="ECO:0000313" key="6">
    <source>
        <dbReference type="WBParaSite" id="HNAJ_0000293501-mRNA-1"/>
    </source>
</evidence>
<dbReference type="PANTHER" id="PTHR21551">
    <property type="entry name" value="TOPOISOMERASE II-ASSOCIATED PROTEIN PAT1"/>
    <property type="match status" value="1"/>
</dbReference>
<dbReference type="GO" id="GO:0033962">
    <property type="term" value="P:P-body assembly"/>
    <property type="evidence" value="ECO:0007669"/>
    <property type="project" value="TreeGrafter"/>
</dbReference>